<feature type="transmembrane region" description="Helical" evidence="7">
    <location>
        <begin position="91"/>
        <end position="114"/>
    </location>
</feature>
<dbReference type="OrthoDB" id="5421689at2759"/>
<dbReference type="GO" id="GO:0016020">
    <property type="term" value="C:membrane"/>
    <property type="evidence" value="ECO:0007669"/>
    <property type="project" value="UniProtKB-SubCell"/>
</dbReference>
<keyword evidence="4 7" id="KW-0472">Membrane</keyword>
<dbReference type="PANTHER" id="PTHR33048">
    <property type="entry name" value="PTH11-LIKE INTEGRAL MEMBRANE PROTEIN (AFU_ORTHOLOGUE AFUA_5G11245)"/>
    <property type="match status" value="1"/>
</dbReference>
<gene>
    <name evidence="9" type="ORF">B0I35DRAFT_215000</name>
</gene>
<dbReference type="InterPro" id="IPR049326">
    <property type="entry name" value="Rhodopsin_dom_fungi"/>
</dbReference>
<protein>
    <recommendedName>
        <fullName evidence="8">Rhodopsin domain-containing protein</fullName>
    </recommendedName>
</protein>
<comment type="subcellular location">
    <subcellularLocation>
        <location evidence="1">Membrane</location>
        <topology evidence="1">Multi-pass membrane protein</topology>
    </subcellularLocation>
</comment>
<feature type="domain" description="Rhodopsin" evidence="8">
    <location>
        <begin position="36"/>
        <end position="271"/>
    </location>
</feature>
<feature type="transmembrane region" description="Helical" evidence="7">
    <location>
        <begin position="50"/>
        <end position="71"/>
    </location>
</feature>
<feature type="transmembrane region" description="Helical" evidence="7">
    <location>
        <begin position="126"/>
        <end position="151"/>
    </location>
</feature>
<evidence type="ECO:0000259" key="8">
    <source>
        <dbReference type="Pfam" id="PF20684"/>
    </source>
</evidence>
<sequence length="334" mass="36822">MSVTNPTPEWLAEDVRSDTIVVCGVMMGLSIATFVMRIGSRHIKGGSFMLSDYLALAGLVSSLVISIIVLNNARLGVGLHVNRVSFGNIRTIMLTSWIGQLFYGIGFTVIKLSILRLYQQIFPSQLVNIGSYVLGAASLMWGIAYILVAIFECDPVQGYWDFTIQSRCLSQLDFYIGFAVPNMVIDLAMMLLPIRNIWELQLPSRVKLGIVGIFALAGLVIIASGLRIHFLLTMDPMDVTFTYVGAAVWSAVEINVAVMCCCLPTVRPVVNWIIGSVAKLVSTNRFTRSSSSKWTRTDDAESGFGSGYPSKIHSHNSRERETDTYNLTDTSIRV</sequence>
<evidence type="ECO:0000313" key="10">
    <source>
        <dbReference type="Proteomes" id="UP000813444"/>
    </source>
</evidence>
<evidence type="ECO:0000256" key="4">
    <source>
        <dbReference type="ARBA" id="ARBA00023136"/>
    </source>
</evidence>
<dbReference type="Proteomes" id="UP000813444">
    <property type="component" value="Unassembled WGS sequence"/>
</dbReference>
<evidence type="ECO:0000256" key="2">
    <source>
        <dbReference type="ARBA" id="ARBA00022692"/>
    </source>
</evidence>
<accession>A0A8K0STB3</accession>
<keyword evidence="3 7" id="KW-1133">Transmembrane helix</keyword>
<keyword evidence="10" id="KW-1185">Reference proteome</keyword>
<proteinExistence type="inferred from homology"/>
<dbReference type="PANTHER" id="PTHR33048:SF47">
    <property type="entry name" value="INTEGRAL MEMBRANE PROTEIN-RELATED"/>
    <property type="match status" value="1"/>
</dbReference>
<feature type="compositionally biased region" description="Polar residues" evidence="6">
    <location>
        <begin position="324"/>
        <end position="334"/>
    </location>
</feature>
<evidence type="ECO:0000256" key="5">
    <source>
        <dbReference type="ARBA" id="ARBA00038359"/>
    </source>
</evidence>
<comment type="caution">
    <text evidence="9">The sequence shown here is derived from an EMBL/GenBank/DDBJ whole genome shotgun (WGS) entry which is preliminary data.</text>
</comment>
<evidence type="ECO:0000256" key="1">
    <source>
        <dbReference type="ARBA" id="ARBA00004141"/>
    </source>
</evidence>
<reference evidence="9" key="1">
    <citation type="journal article" date="2021" name="Nat. Commun.">
        <title>Genetic determinants of endophytism in the Arabidopsis root mycobiome.</title>
        <authorList>
            <person name="Mesny F."/>
            <person name="Miyauchi S."/>
            <person name="Thiergart T."/>
            <person name="Pickel B."/>
            <person name="Atanasova L."/>
            <person name="Karlsson M."/>
            <person name="Huettel B."/>
            <person name="Barry K.W."/>
            <person name="Haridas S."/>
            <person name="Chen C."/>
            <person name="Bauer D."/>
            <person name="Andreopoulos W."/>
            <person name="Pangilinan J."/>
            <person name="LaButti K."/>
            <person name="Riley R."/>
            <person name="Lipzen A."/>
            <person name="Clum A."/>
            <person name="Drula E."/>
            <person name="Henrissat B."/>
            <person name="Kohler A."/>
            <person name="Grigoriev I.V."/>
            <person name="Martin F.M."/>
            <person name="Hacquard S."/>
        </authorList>
    </citation>
    <scope>NUCLEOTIDE SEQUENCE</scope>
    <source>
        <strain evidence="9">MPI-CAGE-CH-0235</strain>
    </source>
</reference>
<evidence type="ECO:0000313" key="9">
    <source>
        <dbReference type="EMBL" id="KAH7319576.1"/>
    </source>
</evidence>
<feature type="transmembrane region" description="Helical" evidence="7">
    <location>
        <begin position="206"/>
        <end position="226"/>
    </location>
</feature>
<dbReference type="InterPro" id="IPR052337">
    <property type="entry name" value="SAT4-like"/>
</dbReference>
<feature type="transmembrane region" description="Helical" evidence="7">
    <location>
        <begin position="174"/>
        <end position="194"/>
    </location>
</feature>
<feature type="transmembrane region" description="Helical" evidence="7">
    <location>
        <begin position="19"/>
        <end position="38"/>
    </location>
</feature>
<dbReference type="EMBL" id="JAGPNK010000006">
    <property type="protein sequence ID" value="KAH7319576.1"/>
    <property type="molecule type" value="Genomic_DNA"/>
</dbReference>
<evidence type="ECO:0000256" key="7">
    <source>
        <dbReference type="SAM" id="Phobius"/>
    </source>
</evidence>
<evidence type="ECO:0000256" key="6">
    <source>
        <dbReference type="SAM" id="MobiDB-lite"/>
    </source>
</evidence>
<feature type="region of interest" description="Disordered" evidence="6">
    <location>
        <begin position="292"/>
        <end position="334"/>
    </location>
</feature>
<name>A0A8K0STB3_9HYPO</name>
<keyword evidence="2 7" id="KW-0812">Transmembrane</keyword>
<evidence type="ECO:0000256" key="3">
    <source>
        <dbReference type="ARBA" id="ARBA00022989"/>
    </source>
</evidence>
<comment type="similarity">
    <text evidence="5">Belongs to the SAT4 family.</text>
</comment>
<dbReference type="AlphaFoldDB" id="A0A8K0STB3"/>
<organism evidence="9 10">
    <name type="scientific">Stachybotrys elegans</name>
    <dbReference type="NCBI Taxonomy" id="80388"/>
    <lineage>
        <taxon>Eukaryota</taxon>
        <taxon>Fungi</taxon>
        <taxon>Dikarya</taxon>
        <taxon>Ascomycota</taxon>
        <taxon>Pezizomycotina</taxon>
        <taxon>Sordariomycetes</taxon>
        <taxon>Hypocreomycetidae</taxon>
        <taxon>Hypocreales</taxon>
        <taxon>Stachybotryaceae</taxon>
        <taxon>Stachybotrys</taxon>
    </lineage>
</organism>
<dbReference type="Pfam" id="PF20684">
    <property type="entry name" value="Fung_rhodopsin"/>
    <property type="match status" value="1"/>
</dbReference>